<evidence type="ECO:0000313" key="11">
    <source>
        <dbReference type="Proteomes" id="UP000218181"/>
    </source>
</evidence>
<protein>
    <submittedName>
        <fullName evidence="10">Mannose-specific PTS system IIC component</fullName>
    </submittedName>
</protein>
<dbReference type="PANTHER" id="PTHR32502:SF25">
    <property type="entry name" value="PHOSPHOTRANSFERASE SYSTEM, MANNOSE-SPECIFIC EIIC"/>
    <property type="match status" value="1"/>
</dbReference>
<dbReference type="PANTHER" id="PTHR32502">
    <property type="entry name" value="N-ACETYLGALACTOSAMINE PERMEASE II COMPONENT-RELATED"/>
    <property type="match status" value="1"/>
</dbReference>
<dbReference type="NCBIfam" id="NF011647">
    <property type="entry name" value="PRK15065.1"/>
    <property type="match status" value="1"/>
</dbReference>
<evidence type="ECO:0000256" key="1">
    <source>
        <dbReference type="ARBA" id="ARBA00004651"/>
    </source>
</evidence>
<feature type="transmembrane region" description="Helical" evidence="9">
    <location>
        <begin position="212"/>
        <end position="229"/>
    </location>
</feature>
<dbReference type="STRING" id="1291764.GCA_001311235_00462"/>
<feature type="transmembrane region" description="Helical" evidence="9">
    <location>
        <begin position="235"/>
        <end position="254"/>
    </location>
</feature>
<dbReference type="InterPro" id="IPR004700">
    <property type="entry name" value="PTS_IIC_man"/>
</dbReference>
<dbReference type="GO" id="GO:0009401">
    <property type="term" value="P:phosphoenolpyruvate-dependent sugar phosphotransferase system"/>
    <property type="evidence" value="ECO:0007669"/>
    <property type="project" value="UniProtKB-KW"/>
</dbReference>
<accession>A0A2A5RPH1</accession>
<evidence type="ECO:0000256" key="7">
    <source>
        <dbReference type="ARBA" id="ARBA00022989"/>
    </source>
</evidence>
<proteinExistence type="predicted"/>
<keyword evidence="2" id="KW-0813">Transport</keyword>
<dbReference type="EMBL" id="JXJU01000001">
    <property type="protein sequence ID" value="PCS01343.1"/>
    <property type="molecule type" value="Genomic_DNA"/>
</dbReference>
<keyword evidence="11" id="KW-1185">Reference proteome</keyword>
<dbReference type="GO" id="GO:0005886">
    <property type="term" value="C:plasma membrane"/>
    <property type="evidence" value="ECO:0007669"/>
    <property type="project" value="UniProtKB-SubCell"/>
</dbReference>
<feature type="transmembrane region" description="Helical" evidence="9">
    <location>
        <begin position="61"/>
        <end position="82"/>
    </location>
</feature>
<evidence type="ECO:0000256" key="4">
    <source>
        <dbReference type="ARBA" id="ARBA00022597"/>
    </source>
</evidence>
<keyword evidence="8 9" id="KW-0472">Membrane</keyword>
<feature type="transmembrane region" description="Helical" evidence="9">
    <location>
        <begin position="102"/>
        <end position="123"/>
    </location>
</feature>
<dbReference type="RefSeq" id="WP_096816828.1">
    <property type="nucleotide sequence ID" value="NZ_JXJU01000001.1"/>
</dbReference>
<keyword evidence="3" id="KW-1003">Cell membrane</keyword>
<feature type="transmembrane region" description="Helical" evidence="9">
    <location>
        <begin position="30"/>
        <end position="54"/>
    </location>
</feature>
<evidence type="ECO:0000256" key="9">
    <source>
        <dbReference type="SAM" id="Phobius"/>
    </source>
</evidence>
<dbReference type="Pfam" id="PF03609">
    <property type="entry name" value="EII-Sor"/>
    <property type="match status" value="1"/>
</dbReference>
<evidence type="ECO:0000256" key="2">
    <source>
        <dbReference type="ARBA" id="ARBA00022448"/>
    </source>
</evidence>
<sequence>MSAISIILVILVAFLAGLEGILDQWQFHQPILACTLIGLVTGHLAAGILLGGALQMIALGWANIGAAVAPDAALASVASALLMVKGWDWSKGTPTVQDLQTFIASAIVLATAGLVLTTLVRFINVGTIHLADAAAERGSYAGVQGWHMFALLLQGLRIAIPAAIITAVPASVVADALNAIPDWLKGGLAVGGGMVVVVGYAMVINIMATAEIWPFFFLGFVLAPLAPNAAGLNGISLIGMGILGTVIALIYLTLSDKKGLAGVAGGSGDPIGDILNDY</sequence>
<evidence type="ECO:0000313" key="10">
    <source>
        <dbReference type="EMBL" id="PCS01343.1"/>
    </source>
</evidence>
<evidence type="ECO:0000256" key="6">
    <source>
        <dbReference type="ARBA" id="ARBA00022692"/>
    </source>
</evidence>
<evidence type="ECO:0000256" key="8">
    <source>
        <dbReference type="ARBA" id="ARBA00023136"/>
    </source>
</evidence>
<dbReference type="Proteomes" id="UP000218181">
    <property type="component" value="Unassembled WGS sequence"/>
</dbReference>
<name>A0A2A5RPH1_9LACT</name>
<dbReference type="InterPro" id="IPR050303">
    <property type="entry name" value="GatZ_KbaZ_carbometab"/>
</dbReference>
<evidence type="ECO:0000256" key="5">
    <source>
        <dbReference type="ARBA" id="ARBA00022683"/>
    </source>
</evidence>
<organism evidence="10 11">
    <name type="scientific">Lactococcus fujiensis JCM 16395</name>
    <dbReference type="NCBI Taxonomy" id="1291764"/>
    <lineage>
        <taxon>Bacteria</taxon>
        <taxon>Bacillati</taxon>
        <taxon>Bacillota</taxon>
        <taxon>Bacilli</taxon>
        <taxon>Lactobacillales</taxon>
        <taxon>Streptococcaceae</taxon>
        <taxon>Lactococcus</taxon>
    </lineage>
</organism>
<evidence type="ECO:0000256" key="3">
    <source>
        <dbReference type="ARBA" id="ARBA00022475"/>
    </source>
</evidence>
<reference evidence="10 11" key="1">
    <citation type="submission" date="2014-12" db="EMBL/GenBank/DDBJ databases">
        <title>Draft genome sequences of 10 type strains of Lactococcus.</title>
        <authorList>
            <person name="Sun Z."/>
            <person name="Zhong Z."/>
            <person name="Liu W."/>
            <person name="Zhang W."/>
            <person name="Zhang H."/>
        </authorList>
    </citation>
    <scope>NUCLEOTIDE SEQUENCE [LARGE SCALE GENOMIC DNA]</scope>
    <source>
        <strain evidence="10 11">JCM 16395</strain>
    </source>
</reference>
<keyword evidence="6 9" id="KW-0812">Transmembrane</keyword>
<dbReference type="PROSITE" id="PS51106">
    <property type="entry name" value="PTS_EIIC_TYPE_4"/>
    <property type="match status" value="1"/>
</dbReference>
<keyword evidence="4" id="KW-0762">Sugar transport</keyword>
<comment type="caution">
    <text evidence="10">The sequence shown here is derived from an EMBL/GenBank/DDBJ whole genome shotgun (WGS) entry which is preliminary data.</text>
</comment>
<gene>
    <name evidence="10" type="ORF">RT41_GL000107</name>
</gene>
<dbReference type="AlphaFoldDB" id="A0A2A5RPH1"/>
<feature type="transmembrane region" description="Helical" evidence="9">
    <location>
        <begin position="186"/>
        <end position="205"/>
    </location>
</feature>
<keyword evidence="5" id="KW-0598">Phosphotransferase system</keyword>
<keyword evidence="7 9" id="KW-1133">Transmembrane helix</keyword>
<comment type="subcellular location">
    <subcellularLocation>
        <location evidence="1">Cell membrane</location>
        <topology evidence="1">Multi-pass membrane protein</topology>
    </subcellularLocation>
</comment>
<dbReference type="OrthoDB" id="7058816at2"/>